<evidence type="ECO:0000256" key="1">
    <source>
        <dbReference type="SAM" id="MobiDB-lite"/>
    </source>
</evidence>
<name>A0A016TQU9_9BILA</name>
<evidence type="ECO:0000313" key="3">
    <source>
        <dbReference type="Proteomes" id="UP000024635"/>
    </source>
</evidence>
<feature type="region of interest" description="Disordered" evidence="1">
    <location>
        <begin position="76"/>
        <end position="116"/>
    </location>
</feature>
<sequence length="116" mass="13436">MLIVLNDAKEKIGLRMNRTKTEFMKNAFCDGERIELEGTQIAETMSYVYLGRSLNMENDLKEELRRRRRAAWAAFGPPREATDQLTDTNSVLASSIPRYSQRSATLPRRNRTPRSR</sequence>
<organism evidence="2 3">
    <name type="scientific">Ancylostoma ceylanicum</name>
    <dbReference type="NCBI Taxonomy" id="53326"/>
    <lineage>
        <taxon>Eukaryota</taxon>
        <taxon>Metazoa</taxon>
        <taxon>Ecdysozoa</taxon>
        <taxon>Nematoda</taxon>
        <taxon>Chromadorea</taxon>
        <taxon>Rhabditida</taxon>
        <taxon>Rhabditina</taxon>
        <taxon>Rhabditomorpha</taxon>
        <taxon>Strongyloidea</taxon>
        <taxon>Ancylostomatidae</taxon>
        <taxon>Ancylostomatinae</taxon>
        <taxon>Ancylostoma</taxon>
    </lineage>
</organism>
<gene>
    <name evidence="2" type="primary">Acey_s0084.g1774</name>
    <name evidence="2" type="ORF">Y032_0084g1774</name>
</gene>
<evidence type="ECO:0000313" key="2">
    <source>
        <dbReference type="EMBL" id="EYC05091.1"/>
    </source>
</evidence>
<dbReference type="EMBL" id="JARK01001420">
    <property type="protein sequence ID" value="EYC05091.1"/>
    <property type="molecule type" value="Genomic_DNA"/>
</dbReference>
<dbReference type="AlphaFoldDB" id="A0A016TQU9"/>
<protein>
    <recommendedName>
        <fullName evidence="4">Reverse transcriptase domain-containing protein</fullName>
    </recommendedName>
</protein>
<dbReference type="OrthoDB" id="5852183at2759"/>
<reference evidence="3" key="1">
    <citation type="journal article" date="2015" name="Nat. Genet.">
        <title>The genome and transcriptome of the zoonotic hookworm Ancylostoma ceylanicum identify infection-specific gene families.</title>
        <authorList>
            <person name="Schwarz E.M."/>
            <person name="Hu Y."/>
            <person name="Antoshechkin I."/>
            <person name="Miller M.M."/>
            <person name="Sternberg P.W."/>
            <person name="Aroian R.V."/>
        </authorList>
    </citation>
    <scope>NUCLEOTIDE SEQUENCE</scope>
    <source>
        <strain evidence="3">HY135</strain>
    </source>
</reference>
<proteinExistence type="predicted"/>
<accession>A0A016TQU9</accession>
<evidence type="ECO:0008006" key="4">
    <source>
        <dbReference type="Google" id="ProtNLM"/>
    </source>
</evidence>
<comment type="caution">
    <text evidence="2">The sequence shown here is derived from an EMBL/GenBank/DDBJ whole genome shotgun (WGS) entry which is preliminary data.</text>
</comment>
<keyword evidence="3" id="KW-1185">Reference proteome</keyword>
<feature type="compositionally biased region" description="Polar residues" evidence="1">
    <location>
        <begin position="83"/>
        <end position="104"/>
    </location>
</feature>
<dbReference type="Proteomes" id="UP000024635">
    <property type="component" value="Unassembled WGS sequence"/>
</dbReference>